<dbReference type="OrthoDB" id="204949at2759"/>
<dbReference type="Gene3D" id="3.60.20.10">
    <property type="entry name" value="Glutamine Phosphoribosylpyrophosphate, subunit 1, domain 1"/>
    <property type="match status" value="1"/>
</dbReference>
<dbReference type="PROSITE" id="PS51476">
    <property type="entry name" value="PROTEASOME_BETA_2"/>
    <property type="match status" value="1"/>
</dbReference>
<dbReference type="GO" id="GO:0005634">
    <property type="term" value="C:nucleus"/>
    <property type="evidence" value="ECO:0007669"/>
    <property type="project" value="UniProtKB-SubCell"/>
</dbReference>
<dbReference type="InterPro" id="IPR016050">
    <property type="entry name" value="Proteasome_bsu_CS"/>
</dbReference>
<name>A0A132NT88_GIAIN</name>
<dbReference type="GO" id="GO:0043161">
    <property type="term" value="P:proteasome-mediated ubiquitin-dependent protein catabolic process"/>
    <property type="evidence" value="ECO:0007669"/>
    <property type="project" value="InterPro"/>
</dbReference>
<evidence type="ECO:0000256" key="4">
    <source>
        <dbReference type="RuleBase" id="RU004203"/>
    </source>
</evidence>
<dbReference type="AlphaFoldDB" id="A0A132NT88"/>
<dbReference type="PROSITE" id="PS00854">
    <property type="entry name" value="PROTEASOME_BETA_1"/>
    <property type="match status" value="1"/>
</dbReference>
<comment type="caution">
    <text evidence="5">The sequence shown here is derived from an EMBL/GenBank/DDBJ whole genome shotgun (WGS) entry which is preliminary data.</text>
</comment>
<keyword evidence="3 4" id="KW-0539">Nucleus</keyword>
<keyword evidence="2 4" id="KW-0647">Proteasome</keyword>
<protein>
    <recommendedName>
        <fullName evidence="4">Proteasome subunit beta</fullName>
    </recommendedName>
</protein>
<gene>
    <name evidence="5" type="ORF">QR46_2707</name>
</gene>
<dbReference type="InterPro" id="IPR023333">
    <property type="entry name" value="Proteasome_suB-type"/>
</dbReference>
<dbReference type="InterPro" id="IPR001353">
    <property type="entry name" value="Proteasome_sua/b"/>
</dbReference>
<comment type="function">
    <text evidence="4">Component of the proteasome, a multicatalytic proteinase complex which is characterized by its ability to cleave peptides with Arg, Phe, Tyr, Leu, and Glu adjacent to the leaving group at neutral or slightly basic pH. The proteasome has an ATP-dependent proteolytic activity.</text>
</comment>
<dbReference type="PANTHER" id="PTHR32194">
    <property type="entry name" value="METALLOPROTEASE TLDD"/>
    <property type="match status" value="1"/>
</dbReference>
<dbReference type="Proteomes" id="UP000070089">
    <property type="component" value="Unassembled WGS sequence"/>
</dbReference>
<comment type="subcellular location">
    <subcellularLocation>
        <location evidence="4">Cytoplasm</location>
    </subcellularLocation>
    <subcellularLocation>
        <location evidence="4">Nucleus</location>
    </subcellularLocation>
</comment>
<dbReference type="PANTHER" id="PTHR32194:SF10">
    <property type="entry name" value="PROTEASOME SUBUNIT BETA TYPE-3"/>
    <property type="match status" value="1"/>
</dbReference>
<comment type="similarity">
    <text evidence="4">Belongs to the peptidase T1B family.</text>
</comment>
<comment type="subunit">
    <text evidence="4">Component of the proteasome complex.</text>
</comment>
<dbReference type="EMBL" id="JXTI01000075">
    <property type="protein sequence ID" value="KWX13291.1"/>
    <property type="molecule type" value="Genomic_DNA"/>
</dbReference>
<dbReference type="CDD" id="cd03759">
    <property type="entry name" value="proteasome_beta_type_3"/>
    <property type="match status" value="1"/>
</dbReference>
<sequence>MHPSSFHEIFFEINFCSATMGNIWEYNGSALIGIKGKDCVALAADKRLGCSYQTLTIGKEERIFRLSQSCLLGLAGLQTDVLTTYRQIRMKSNLYHLQEDREIRPRATAKMISSFLYKHRFGPYFISPIIAGFEADGKPYLGAMDTIGCLDDCTNFQIAGTASDFLLGLCEAHIKPDMSEEEILPLMEQIIRSATNRDAYSGWGAHVVVLRRDGTISDTPISTRMD</sequence>
<dbReference type="SUPFAM" id="SSF56235">
    <property type="entry name" value="N-terminal nucleophile aminohydrolases (Ntn hydrolases)"/>
    <property type="match status" value="1"/>
</dbReference>
<dbReference type="GO" id="GO:0005737">
    <property type="term" value="C:cytoplasm"/>
    <property type="evidence" value="ECO:0007669"/>
    <property type="project" value="UniProtKB-SubCell"/>
</dbReference>
<organism evidence="5 6">
    <name type="scientific">Giardia duodenalis assemblage B</name>
    <dbReference type="NCBI Taxonomy" id="1394984"/>
    <lineage>
        <taxon>Eukaryota</taxon>
        <taxon>Metamonada</taxon>
        <taxon>Diplomonadida</taxon>
        <taxon>Hexamitidae</taxon>
        <taxon>Giardiinae</taxon>
        <taxon>Giardia</taxon>
    </lineage>
</organism>
<reference evidence="5 6" key="1">
    <citation type="journal article" date="2015" name="Mol. Biochem. Parasitol.">
        <title>Identification of polymorphic genes for use in assemblage B genotyping assays through comparative genomics of multiple assemblage B Giardia duodenalis isolates.</title>
        <authorList>
            <person name="Wielinga C."/>
            <person name="Thompson R.C."/>
            <person name="Monis P."/>
            <person name="Ryan U."/>
        </authorList>
    </citation>
    <scope>NUCLEOTIDE SEQUENCE [LARGE SCALE GENOMIC DNA]</scope>
    <source>
        <strain evidence="5 6">BAH15c1</strain>
    </source>
</reference>
<evidence type="ECO:0000313" key="6">
    <source>
        <dbReference type="Proteomes" id="UP000070089"/>
    </source>
</evidence>
<dbReference type="Pfam" id="PF00227">
    <property type="entry name" value="Proteasome"/>
    <property type="match status" value="1"/>
</dbReference>
<dbReference type="GO" id="GO:0019774">
    <property type="term" value="C:proteasome core complex, beta-subunit complex"/>
    <property type="evidence" value="ECO:0007669"/>
    <property type="project" value="InterPro"/>
</dbReference>
<dbReference type="FunFam" id="3.60.20.10:FF:000128">
    <property type="entry name" value="Proteasome subunit beta"/>
    <property type="match status" value="1"/>
</dbReference>
<dbReference type="VEuPathDB" id="GiardiaDB:QR46_2707"/>
<evidence type="ECO:0000256" key="2">
    <source>
        <dbReference type="ARBA" id="ARBA00022942"/>
    </source>
</evidence>
<evidence type="ECO:0000256" key="1">
    <source>
        <dbReference type="ARBA" id="ARBA00022490"/>
    </source>
</evidence>
<accession>A0A132NT88</accession>
<proteinExistence type="inferred from homology"/>
<keyword evidence="1 4" id="KW-0963">Cytoplasm</keyword>
<evidence type="ECO:0000256" key="3">
    <source>
        <dbReference type="ARBA" id="ARBA00023242"/>
    </source>
</evidence>
<dbReference type="InterPro" id="IPR033811">
    <property type="entry name" value="Proteasome_beta_3"/>
</dbReference>
<evidence type="ECO:0000313" key="5">
    <source>
        <dbReference type="EMBL" id="KWX13291.1"/>
    </source>
</evidence>
<dbReference type="InterPro" id="IPR029055">
    <property type="entry name" value="Ntn_hydrolases_N"/>
</dbReference>